<evidence type="ECO:0000313" key="3">
    <source>
        <dbReference type="Proteomes" id="UP001500620"/>
    </source>
</evidence>
<dbReference type="InterPro" id="IPR011989">
    <property type="entry name" value="ARM-like"/>
</dbReference>
<keyword evidence="3" id="KW-1185">Reference proteome</keyword>
<accession>A0ABP8D352</accession>
<dbReference type="Proteomes" id="UP001500620">
    <property type="component" value="Unassembled WGS sequence"/>
</dbReference>
<dbReference type="EMBL" id="BAABAT010000003">
    <property type="protein sequence ID" value="GAA4246584.1"/>
    <property type="molecule type" value="Genomic_DNA"/>
</dbReference>
<dbReference type="Gene3D" id="1.25.10.10">
    <property type="entry name" value="Leucine-rich Repeat Variant"/>
    <property type="match status" value="1"/>
</dbReference>
<gene>
    <name evidence="2" type="ORF">GCM10022255_018410</name>
</gene>
<organism evidence="2 3">
    <name type="scientific">Dactylosporangium darangshiense</name>
    <dbReference type="NCBI Taxonomy" id="579108"/>
    <lineage>
        <taxon>Bacteria</taxon>
        <taxon>Bacillati</taxon>
        <taxon>Actinomycetota</taxon>
        <taxon>Actinomycetes</taxon>
        <taxon>Micromonosporales</taxon>
        <taxon>Micromonosporaceae</taxon>
        <taxon>Dactylosporangium</taxon>
    </lineage>
</organism>
<feature type="region of interest" description="Disordered" evidence="1">
    <location>
        <begin position="67"/>
        <end position="94"/>
    </location>
</feature>
<name>A0ABP8D352_9ACTN</name>
<feature type="region of interest" description="Disordered" evidence="1">
    <location>
        <begin position="1"/>
        <end position="29"/>
    </location>
</feature>
<sequence length="454" mass="47591">MSDLASSRPVPDEPPDPRPGGPSDVSGLFPRASELFVPAARDPVDDGFALNPLAEVIADLADLGPRRHDDPLSGSGTAPADYGDDTGLAGLSGYSDEPGFQGFASDAGLSGFSGSSGSSGPFGDAGSAGDMGGPVAFGDAVGPVAFGDTVGPVAFGDSGAPVAFGDLGGPVVFGDDIEPTAHTIAAMLESPSTPAAELADAVAWCYDDAALPLLLPLSRHPDAGVRRSVAQALPSVLGDADPTDTVRALIFLSADPDDDVRDWACFALGTQLSEVDDPVVRDALANRLDDPHDDTRCEALLGLARRRDTRVLPVLHERLSRDNVFSLEIDAAGALGHASLHTLVRGHLSGWDDDVVARVCAALRLTDPDGVGDDLLDGLADWFRQGAPHATDEDRYWWSVTLQLLEHAEYRAPEIAEQVHHRLVNAEPATTLMLGSRLSQLAGDHGWPRWRPSY</sequence>
<dbReference type="SUPFAM" id="SSF48371">
    <property type="entry name" value="ARM repeat"/>
    <property type="match status" value="1"/>
</dbReference>
<proteinExistence type="predicted"/>
<protein>
    <submittedName>
        <fullName evidence="2">Uncharacterized protein</fullName>
    </submittedName>
</protein>
<evidence type="ECO:0000256" key="1">
    <source>
        <dbReference type="SAM" id="MobiDB-lite"/>
    </source>
</evidence>
<reference evidence="3" key="1">
    <citation type="journal article" date="2019" name="Int. J. Syst. Evol. Microbiol.">
        <title>The Global Catalogue of Microorganisms (GCM) 10K type strain sequencing project: providing services to taxonomists for standard genome sequencing and annotation.</title>
        <authorList>
            <consortium name="The Broad Institute Genomics Platform"/>
            <consortium name="The Broad Institute Genome Sequencing Center for Infectious Disease"/>
            <person name="Wu L."/>
            <person name="Ma J."/>
        </authorList>
    </citation>
    <scope>NUCLEOTIDE SEQUENCE [LARGE SCALE GENOMIC DNA]</scope>
    <source>
        <strain evidence="3">JCM 17441</strain>
    </source>
</reference>
<dbReference type="RefSeq" id="WP_345123285.1">
    <property type="nucleotide sequence ID" value="NZ_BAABAT010000003.1"/>
</dbReference>
<dbReference type="InterPro" id="IPR016024">
    <property type="entry name" value="ARM-type_fold"/>
</dbReference>
<dbReference type="Pfam" id="PF13646">
    <property type="entry name" value="HEAT_2"/>
    <property type="match status" value="1"/>
</dbReference>
<comment type="caution">
    <text evidence="2">The sequence shown here is derived from an EMBL/GenBank/DDBJ whole genome shotgun (WGS) entry which is preliminary data.</text>
</comment>
<evidence type="ECO:0000313" key="2">
    <source>
        <dbReference type="EMBL" id="GAA4246584.1"/>
    </source>
</evidence>